<accession>A0A9E7HY76</accession>
<name>A0A9E7HY76_9LILI</name>
<reference evidence="1" key="1">
    <citation type="submission" date="2022-05" db="EMBL/GenBank/DDBJ databases">
        <title>The Musa troglodytarum L. genome provides insights into the mechanism of non-climacteric behaviour and enrichment of carotenoids.</title>
        <authorList>
            <person name="Wang J."/>
        </authorList>
    </citation>
    <scope>NUCLEOTIDE SEQUENCE</scope>
    <source>
        <tissue evidence="1">Leaf</tissue>
    </source>
</reference>
<organism evidence="1 2">
    <name type="scientific">Musa troglodytarum</name>
    <name type="common">fe'i banana</name>
    <dbReference type="NCBI Taxonomy" id="320322"/>
    <lineage>
        <taxon>Eukaryota</taxon>
        <taxon>Viridiplantae</taxon>
        <taxon>Streptophyta</taxon>
        <taxon>Embryophyta</taxon>
        <taxon>Tracheophyta</taxon>
        <taxon>Spermatophyta</taxon>
        <taxon>Magnoliopsida</taxon>
        <taxon>Liliopsida</taxon>
        <taxon>Zingiberales</taxon>
        <taxon>Musaceae</taxon>
        <taxon>Musa</taxon>
    </lineage>
</organism>
<evidence type="ECO:0000313" key="1">
    <source>
        <dbReference type="EMBL" id="URE42491.1"/>
    </source>
</evidence>
<sequence>KTAFHFSFFFFFTPLREGKKDGISKPSIRSRFLSRPRPSIFLFPLLMAAQTLQIPTPSTLFVVCFRREGRCQEDLGSKPLSSLIPCGSIAPSRTHMRRRRRVSPIYSRRRRALCLGTDWTLIMEIPKLKEKLKELAWWISSCGCKEGLFDRLWPSV</sequence>
<protein>
    <submittedName>
        <fullName evidence="1">Uncharacterized protein</fullName>
    </submittedName>
</protein>
<proteinExistence type="predicted"/>
<dbReference type="EMBL" id="CP097511">
    <property type="protein sequence ID" value="URE42491.1"/>
    <property type="molecule type" value="Genomic_DNA"/>
</dbReference>
<evidence type="ECO:0000313" key="2">
    <source>
        <dbReference type="Proteomes" id="UP001055439"/>
    </source>
</evidence>
<dbReference type="AlphaFoldDB" id="A0A9E7HY76"/>
<dbReference type="Proteomes" id="UP001055439">
    <property type="component" value="Chromosome 9"/>
</dbReference>
<feature type="non-terminal residue" evidence="1">
    <location>
        <position position="1"/>
    </location>
</feature>
<keyword evidence="2" id="KW-1185">Reference proteome</keyword>
<gene>
    <name evidence="1" type="ORF">MUK42_14923</name>
</gene>